<evidence type="ECO:0000313" key="1">
    <source>
        <dbReference type="EMBL" id="MFC7275292.1"/>
    </source>
</evidence>
<sequence length="217" mass="22756">MEDRWSAVAALSEPSRRALYDYVRRQDHPVDREEAAAATAMTRALAAFHLDKLVEAGLLSAHYAAPAGQPRGRGRTPKVYETTGDGLTVTIPERRYELIADILAEAVAGGEEPAAEAAARLAYRRGRDLSAVMPPGPDVLGALGALGFEPRADRGAVILHNCPFHALAARHTALVCGLNHAFLSGLVDGLGATGATPVLAPHPGRCCVELRGAGKAA</sequence>
<dbReference type="SUPFAM" id="SSF46785">
    <property type="entry name" value="Winged helix' DNA-binding domain"/>
    <property type="match status" value="1"/>
</dbReference>
<proteinExistence type="predicted"/>
<dbReference type="InterPro" id="IPR036390">
    <property type="entry name" value="WH_DNA-bd_sf"/>
</dbReference>
<gene>
    <name evidence="1" type="ORF">ACFQS1_14995</name>
</gene>
<name>A0ABW2HQ03_9ACTN</name>
<dbReference type="Proteomes" id="UP001596548">
    <property type="component" value="Unassembled WGS sequence"/>
</dbReference>
<dbReference type="Gene3D" id="1.10.10.10">
    <property type="entry name" value="Winged helix-like DNA-binding domain superfamily/Winged helix DNA-binding domain"/>
    <property type="match status" value="1"/>
</dbReference>
<reference evidence="2" key="1">
    <citation type="journal article" date="2019" name="Int. J. Syst. Evol. Microbiol.">
        <title>The Global Catalogue of Microorganisms (GCM) 10K type strain sequencing project: providing services to taxonomists for standard genome sequencing and annotation.</title>
        <authorList>
            <consortium name="The Broad Institute Genomics Platform"/>
            <consortium name="The Broad Institute Genome Sequencing Center for Infectious Disease"/>
            <person name="Wu L."/>
            <person name="Ma J."/>
        </authorList>
    </citation>
    <scope>NUCLEOTIDE SEQUENCE [LARGE SCALE GENOMIC DNA]</scope>
    <source>
        <strain evidence="2">XZYJT-10</strain>
    </source>
</reference>
<organism evidence="1 2">
    <name type="scientific">Paractinoplanes rhizophilus</name>
    <dbReference type="NCBI Taxonomy" id="1416877"/>
    <lineage>
        <taxon>Bacteria</taxon>
        <taxon>Bacillati</taxon>
        <taxon>Actinomycetota</taxon>
        <taxon>Actinomycetes</taxon>
        <taxon>Micromonosporales</taxon>
        <taxon>Micromonosporaceae</taxon>
        <taxon>Paractinoplanes</taxon>
    </lineage>
</organism>
<accession>A0ABW2HQ03</accession>
<dbReference type="EMBL" id="JBHTBJ010000009">
    <property type="protein sequence ID" value="MFC7275292.1"/>
    <property type="molecule type" value="Genomic_DNA"/>
</dbReference>
<dbReference type="RefSeq" id="WP_378968236.1">
    <property type="nucleotide sequence ID" value="NZ_JBHTBJ010000009.1"/>
</dbReference>
<comment type="caution">
    <text evidence="1">The sequence shown here is derived from an EMBL/GenBank/DDBJ whole genome shotgun (WGS) entry which is preliminary data.</text>
</comment>
<dbReference type="InterPro" id="IPR036388">
    <property type="entry name" value="WH-like_DNA-bd_sf"/>
</dbReference>
<keyword evidence="2" id="KW-1185">Reference proteome</keyword>
<protein>
    <submittedName>
        <fullName evidence="1">Helix-turn-helix transcriptional regulator</fullName>
    </submittedName>
</protein>
<evidence type="ECO:0000313" key="2">
    <source>
        <dbReference type="Proteomes" id="UP001596548"/>
    </source>
</evidence>